<sequence length="78" mass="9234">MPLWAISVYFVYAMRRVECPDCGVKVEQVPWADGKHQSTCSYRIFLARWAKRLSWKETAMIFGSSWDTVFRAIDWVVR</sequence>
<protein>
    <recommendedName>
        <fullName evidence="3">Transposase IS204/IS1001/IS1096/IS1165 helix-turn-helix domain-containing protein</fullName>
    </recommendedName>
</protein>
<keyword evidence="2" id="KW-1185">Reference proteome</keyword>
<evidence type="ECO:0008006" key="3">
    <source>
        <dbReference type="Google" id="ProtNLM"/>
    </source>
</evidence>
<comment type="caution">
    <text evidence="1">The sequence shown here is derived from an EMBL/GenBank/DDBJ whole genome shotgun (WGS) entry which is preliminary data.</text>
</comment>
<organism evidence="1 2">
    <name type="scientific">Rubripirellula tenax</name>
    <dbReference type="NCBI Taxonomy" id="2528015"/>
    <lineage>
        <taxon>Bacteria</taxon>
        <taxon>Pseudomonadati</taxon>
        <taxon>Planctomycetota</taxon>
        <taxon>Planctomycetia</taxon>
        <taxon>Pirellulales</taxon>
        <taxon>Pirellulaceae</taxon>
        <taxon>Rubripirellula</taxon>
    </lineage>
</organism>
<accession>A0A5C6FJI3</accession>
<evidence type="ECO:0000313" key="2">
    <source>
        <dbReference type="Proteomes" id="UP000318288"/>
    </source>
</evidence>
<dbReference type="AlphaFoldDB" id="A0A5C6FJI3"/>
<proteinExistence type="predicted"/>
<evidence type="ECO:0000313" key="1">
    <source>
        <dbReference type="EMBL" id="TWU60257.1"/>
    </source>
</evidence>
<reference evidence="1 2" key="1">
    <citation type="submission" date="2019-02" db="EMBL/GenBank/DDBJ databases">
        <title>Deep-cultivation of Planctomycetes and their phenomic and genomic characterization uncovers novel biology.</title>
        <authorList>
            <person name="Wiegand S."/>
            <person name="Jogler M."/>
            <person name="Boedeker C."/>
            <person name="Pinto D."/>
            <person name="Vollmers J."/>
            <person name="Rivas-Marin E."/>
            <person name="Kohn T."/>
            <person name="Peeters S.H."/>
            <person name="Heuer A."/>
            <person name="Rast P."/>
            <person name="Oberbeckmann S."/>
            <person name="Bunk B."/>
            <person name="Jeske O."/>
            <person name="Meyerdierks A."/>
            <person name="Storesund J.E."/>
            <person name="Kallscheuer N."/>
            <person name="Luecker S."/>
            <person name="Lage O.M."/>
            <person name="Pohl T."/>
            <person name="Merkel B.J."/>
            <person name="Hornburger P."/>
            <person name="Mueller R.-W."/>
            <person name="Bruemmer F."/>
            <person name="Labrenz M."/>
            <person name="Spormann A.M."/>
            <person name="Op Den Camp H."/>
            <person name="Overmann J."/>
            <person name="Amann R."/>
            <person name="Jetten M.S.M."/>
            <person name="Mascher T."/>
            <person name="Medema M.H."/>
            <person name="Devos D.P."/>
            <person name="Kaster A.-K."/>
            <person name="Ovreas L."/>
            <person name="Rohde M."/>
            <person name="Galperin M.Y."/>
            <person name="Jogler C."/>
        </authorList>
    </citation>
    <scope>NUCLEOTIDE SEQUENCE [LARGE SCALE GENOMIC DNA]</scope>
    <source>
        <strain evidence="1 2">Poly51</strain>
    </source>
</reference>
<name>A0A5C6FJI3_9BACT</name>
<dbReference type="Proteomes" id="UP000318288">
    <property type="component" value="Unassembled WGS sequence"/>
</dbReference>
<dbReference type="EMBL" id="SJPW01000001">
    <property type="protein sequence ID" value="TWU60257.1"/>
    <property type="molecule type" value="Genomic_DNA"/>
</dbReference>
<gene>
    <name evidence="1" type="ORF">Poly51_05320</name>
</gene>